<feature type="transmembrane region" description="Helical" evidence="7">
    <location>
        <begin position="56"/>
        <end position="77"/>
    </location>
</feature>
<feature type="active site" evidence="6">
    <location>
        <position position="123"/>
    </location>
</feature>
<evidence type="ECO:0000256" key="2">
    <source>
        <dbReference type="ARBA" id="ARBA00004401"/>
    </source>
</evidence>
<dbReference type="Proteomes" id="UP000644756">
    <property type="component" value="Unassembled WGS sequence"/>
</dbReference>
<feature type="domain" description="Peptidase S26" evidence="9">
    <location>
        <begin position="51"/>
        <end position="220"/>
    </location>
</feature>
<dbReference type="GO" id="GO:0009003">
    <property type="term" value="F:signal peptidase activity"/>
    <property type="evidence" value="ECO:0007669"/>
    <property type="project" value="UniProtKB-EC"/>
</dbReference>
<dbReference type="PANTHER" id="PTHR43390">
    <property type="entry name" value="SIGNAL PEPTIDASE I"/>
    <property type="match status" value="1"/>
</dbReference>
<evidence type="ECO:0000256" key="8">
    <source>
        <dbReference type="SAM" id="MobiDB-lite"/>
    </source>
</evidence>
<dbReference type="RefSeq" id="WP_188532062.1">
    <property type="nucleotide sequence ID" value="NZ_BMGR01000010.1"/>
</dbReference>
<evidence type="ECO:0000256" key="7">
    <source>
        <dbReference type="RuleBase" id="RU362042"/>
    </source>
</evidence>
<keyword evidence="7" id="KW-0472">Membrane</keyword>
<dbReference type="Gene3D" id="2.10.109.10">
    <property type="entry name" value="Umud Fragment, subunit A"/>
    <property type="match status" value="1"/>
</dbReference>
<reference evidence="10" key="1">
    <citation type="journal article" date="2014" name="Int. J. Syst. Evol. Microbiol.">
        <title>Complete genome sequence of Corynebacterium casei LMG S-19264T (=DSM 44701T), isolated from a smear-ripened cheese.</title>
        <authorList>
            <consortium name="US DOE Joint Genome Institute (JGI-PGF)"/>
            <person name="Walter F."/>
            <person name="Albersmeier A."/>
            <person name="Kalinowski J."/>
            <person name="Ruckert C."/>
        </authorList>
    </citation>
    <scope>NUCLEOTIDE SEQUENCE</scope>
    <source>
        <strain evidence="10">CGMCC 1.12987</strain>
    </source>
</reference>
<dbReference type="InterPro" id="IPR019757">
    <property type="entry name" value="Pept_S26A_signal_pept_1_Lys-AS"/>
</dbReference>
<keyword evidence="11" id="KW-1185">Reference proteome</keyword>
<dbReference type="InterPro" id="IPR019533">
    <property type="entry name" value="Peptidase_S26"/>
</dbReference>
<comment type="catalytic activity">
    <reaction evidence="1 7">
        <text>Cleavage of hydrophobic, N-terminal signal or leader sequences from secreted and periplasmic proteins.</text>
        <dbReference type="EC" id="3.4.21.89"/>
    </reaction>
</comment>
<dbReference type="GO" id="GO:0006465">
    <property type="term" value="P:signal peptide processing"/>
    <property type="evidence" value="ECO:0007669"/>
    <property type="project" value="InterPro"/>
</dbReference>
<keyword evidence="7" id="KW-1133">Transmembrane helix</keyword>
<dbReference type="PROSITE" id="PS00760">
    <property type="entry name" value="SPASE_I_2"/>
    <property type="match status" value="1"/>
</dbReference>
<evidence type="ECO:0000256" key="3">
    <source>
        <dbReference type="ARBA" id="ARBA00009370"/>
    </source>
</evidence>
<dbReference type="EC" id="3.4.21.89" evidence="4 7"/>
<keyword evidence="7" id="KW-0812">Transmembrane</keyword>
<comment type="caution">
    <text evidence="10">The sequence shown here is derived from an EMBL/GenBank/DDBJ whole genome shotgun (WGS) entry which is preliminary data.</text>
</comment>
<proteinExistence type="inferred from homology"/>
<feature type="compositionally biased region" description="Basic and acidic residues" evidence="8">
    <location>
        <begin position="16"/>
        <end position="33"/>
    </location>
</feature>
<reference evidence="10" key="2">
    <citation type="submission" date="2020-09" db="EMBL/GenBank/DDBJ databases">
        <authorList>
            <person name="Sun Q."/>
            <person name="Zhou Y."/>
        </authorList>
    </citation>
    <scope>NUCLEOTIDE SEQUENCE</scope>
    <source>
        <strain evidence="10">CGMCC 1.12987</strain>
    </source>
</reference>
<evidence type="ECO:0000313" key="11">
    <source>
        <dbReference type="Proteomes" id="UP000644756"/>
    </source>
</evidence>
<evidence type="ECO:0000256" key="1">
    <source>
        <dbReference type="ARBA" id="ARBA00000677"/>
    </source>
</evidence>
<dbReference type="NCBIfam" id="TIGR02227">
    <property type="entry name" value="sigpep_I_bact"/>
    <property type="match status" value="1"/>
</dbReference>
<dbReference type="PRINTS" id="PR00727">
    <property type="entry name" value="LEADERPTASE"/>
</dbReference>
<comment type="subcellular location">
    <subcellularLocation>
        <location evidence="2">Cell membrane</location>
        <topology evidence="2">Single-pass type II membrane protein</topology>
    </subcellularLocation>
    <subcellularLocation>
        <location evidence="7">Membrane</location>
        <topology evidence="7">Single-pass type II membrane protein</topology>
    </subcellularLocation>
</comment>
<dbReference type="EMBL" id="BMGR01000010">
    <property type="protein sequence ID" value="GGG12553.1"/>
    <property type="molecule type" value="Genomic_DNA"/>
</dbReference>
<protein>
    <recommendedName>
        <fullName evidence="4 7">Signal peptidase I</fullName>
        <ecNumber evidence="4 7">3.4.21.89</ecNumber>
    </recommendedName>
</protein>
<dbReference type="PANTHER" id="PTHR43390:SF1">
    <property type="entry name" value="CHLOROPLAST PROCESSING PEPTIDASE"/>
    <property type="match status" value="1"/>
</dbReference>
<organism evidence="10 11">
    <name type="scientific">Paenibacillus abyssi</name>
    <dbReference type="NCBI Taxonomy" id="1340531"/>
    <lineage>
        <taxon>Bacteria</taxon>
        <taxon>Bacillati</taxon>
        <taxon>Bacillota</taxon>
        <taxon>Bacilli</taxon>
        <taxon>Bacillales</taxon>
        <taxon>Paenibacillaceae</taxon>
        <taxon>Paenibacillus</taxon>
    </lineage>
</organism>
<keyword evidence="5 7" id="KW-0378">Hydrolase</keyword>
<dbReference type="InterPro" id="IPR000223">
    <property type="entry name" value="Pept_S26A_signal_pept_1"/>
</dbReference>
<feature type="region of interest" description="Disordered" evidence="8">
    <location>
        <begin position="1"/>
        <end position="44"/>
    </location>
</feature>
<gene>
    <name evidence="10" type="ORF">GCM10010916_31830</name>
</gene>
<evidence type="ECO:0000256" key="5">
    <source>
        <dbReference type="ARBA" id="ARBA00022801"/>
    </source>
</evidence>
<comment type="similarity">
    <text evidence="3 7">Belongs to the peptidase S26 family.</text>
</comment>
<feature type="active site" evidence="6">
    <location>
        <position position="81"/>
    </location>
</feature>
<keyword evidence="7" id="KW-0645">Protease</keyword>
<accession>A0A917FVL9</accession>
<evidence type="ECO:0000259" key="9">
    <source>
        <dbReference type="Pfam" id="PF10502"/>
    </source>
</evidence>
<dbReference type="AlphaFoldDB" id="A0A917FVL9"/>
<evidence type="ECO:0000313" key="10">
    <source>
        <dbReference type="EMBL" id="GGG12553.1"/>
    </source>
</evidence>
<dbReference type="Pfam" id="PF10502">
    <property type="entry name" value="Peptidase_S26"/>
    <property type="match status" value="1"/>
</dbReference>
<dbReference type="GO" id="GO:0005886">
    <property type="term" value="C:plasma membrane"/>
    <property type="evidence" value="ECO:0007669"/>
    <property type="project" value="UniProtKB-SubCell"/>
</dbReference>
<dbReference type="InterPro" id="IPR036286">
    <property type="entry name" value="LexA/Signal_pep-like_sf"/>
</dbReference>
<dbReference type="GO" id="GO:0004252">
    <property type="term" value="F:serine-type endopeptidase activity"/>
    <property type="evidence" value="ECO:0007669"/>
    <property type="project" value="InterPro"/>
</dbReference>
<dbReference type="CDD" id="cd06530">
    <property type="entry name" value="S26_SPase_I"/>
    <property type="match status" value="1"/>
</dbReference>
<evidence type="ECO:0000256" key="4">
    <source>
        <dbReference type="ARBA" id="ARBA00013208"/>
    </source>
</evidence>
<dbReference type="SUPFAM" id="SSF51306">
    <property type="entry name" value="LexA/Signal peptidase"/>
    <property type="match status" value="1"/>
</dbReference>
<evidence type="ECO:0000256" key="6">
    <source>
        <dbReference type="PIRSR" id="PIRSR600223-1"/>
    </source>
</evidence>
<name>A0A917FVL9_9BACL</name>
<sequence>MDQKSRDGYITPNADSRVKPEHVNHNEEHRNEETAPEPVPPQGSGAKKEIVEWIKALVIAAVLVFIIRTFLFSPFIVDGPSMQPNFETGERVIVNKIIYDIRAPQRGEVVVFHVPEEGRDFIKRVIGVPGDKVKLEDDRLYINGTLVEEPYLKEAIEQAHSRGELYNTSENFPNMNVQNDIVPDNMILAFGDNRGNSKDSRSIGYVSMDELVGRADVIFWPVNQIKFIKQG</sequence>